<evidence type="ECO:0000256" key="1">
    <source>
        <dbReference type="SAM" id="MobiDB-lite"/>
    </source>
</evidence>
<feature type="region of interest" description="Disordered" evidence="1">
    <location>
        <begin position="118"/>
        <end position="137"/>
    </location>
</feature>
<dbReference type="AlphaFoldDB" id="A0ABD2NN38"/>
<accession>A0ABD2NN38</accession>
<feature type="compositionally biased region" description="Basic and acidic residues" evidence="1">
    <location>
        <begin position="45"/>
        <end position="81"/>
    </location>
</feature>
<sequence>MNAKRLKGTQVSISNDSTIQQRQELKKLRQHLYEARRNSSSKSYIEGDRFTQDRESKEVLDLRSGQERESKEVLHLSEQELPKQPSHPVLSNIPRGDRNNKESHLSLNTGGSKSCQVLLSQHQQQQKMKLRNKSTAA</sequence>
<feature type="compositionally biased region" description="Basic and acidic residues" evidence="1">
    <location>
        <begin position="95"/>
        <end position="104"/>
    </location>
</feature>
<dbReference type="EMBL" id="JABFTP020000124">
    <property type="protein sequence ID" value="KAL3279710.1"/>
    <property type="molecule type" value="Genomic_DNA"/>
</dbReference>
<feature type="compositionally biased region" description="Polar residues" evidence="1">
    <location>
        <begin position="9"/>
        <end position="21"/>
    </location>
</feature>
<feature type="region of interest" description="Disordered" evidence="1">
    <location>
        <begin position="34"/>
        <end position="112"/>
    </location>
</feature>
<dbReference type="Proteomes" id="UP001516400">
    <property type="component" value="Unassembled WGS sequence"/>
</dbReference>
<gene>
    <name evidence="2" type="ORF">HHI36_017216</name>
</gene>
<protein>
    <submittedName>
        <fullName evidence="2">Uncharacterized protein</fullName>
    </submittedName>
</protein>
<organism evidence="2 3">
    <name type="scientific">Cryptolaemus montrouzieri</name>
    <dbReference type="NCBI Taxonomy" id="559131"/>
    <lineage>
        <taxon>Eukaryota</taxon>
        <taxon>Metazoa</taxon>
        <taxon>Ecdysozoa</taxon>
        <taxon>Arthropoda</taxon>
        <taxon>Hexapoda</taxon>
        <taxon>Insecta</taxon>
        <taxon>Pterygota</taxon>
        <taxon>Neoptera</taxon>
        <taxon>Endopterygota</taxon>
        <taxon>Coleoptera</taxon>
        <taxon>Polyphaga</taxon>
        <taxon>Cucujiformia</taxon>
        <taxon>Coccinelloidea</taxon>
        <taxon>Coccinellidae</taxon>
        <taxon>Scymninae</taxon>
        <taxon>Scymnini</taxon>
        <taxon>Cryptolaemus</taxon>
    </lineage>
</organism>
<feature type="compositionally biased region" description="Basic residues" evidence="1">
    <location>
        <begin position="128"/>
        <end position="137"/>
    </location>
</feature>
<evidence type="ECO:0000313" key="2">
    <source>
        <dbReference type="EMBL" id="KAL3279710.1"/>
    </source>
</evidence>
<proteinExistence type="predicted"/>
<comment type="caution">
    <text evidence="2">The sequence shown here is derived from an EMBL/GenBank/DDBJ whole genome shotgun (WGS) entry which is preliminary data.</text>
</comment>
<keyword evidence="3" id="KW-1185">Reference proteome</keyword>
<reference evidence="2 3" key="1">
    <citation type="journal article" date="2021" name="BMC Biol.">
        <title>Horizontally acquired antibacterial genes associated with adaptive radiation of ladybird beetles.</title>
        <authorList>
            <person name="Li H.S."/>
            <person name="Tang X.F."/>
            <person name="Huang Y.H."/>
            <person name="Xu Z.Y."/>
            <person name="Chen M.L."/>
            <person name="Du X.Y."/>
            <person name="Qiu B.Y."/>
            <person name="Chen P.T."/>
            <person name="Zhang W."/>
            <person name="Slipinski A."/>
            <person name="Escalona H.E."/>
            <person name="Waterhouse R.M."/>
            <person name="Zwick A."/>
            <person name="Pang H."/>
        </authorList>
    </citation>
    <scope>NUCLEOTIDE SEQUENCE [LARGE SCALE GENOMIC DNA]</scope>
    <source>
        <strain evidence="2">SYSU2018</strain>
    </source>
</reference>
<feature type="region of interest" description="Disordered" evidence="1">
    <location>
        <begin position="1"/>
        <end position="21"/>
    </location>
</feature>
<name>A0ABD2NN38_9CUCU</name>
<evidence type="ECO:0000313" key="3">
    <source>
        <dbReference type="Proteomes" id="UP001516400"/>
    </source>
</evidence>